<keyword evidence="4 10" id="KW-1133">Transmembrane helix</keyword>
<dbReference type="PANTHER" id="PTHR22752:SF1">
    <property type="entry name" value="G-PROTEIN COUPLED RECEPTOR 176"/>
    <property type="match status" value="1"/>
</dbReference>
<dbReference type="SUPFAM" id="SSF81321">
    <property type="entry name" value="Family A G protein-coupled receptor-like"/>
    <property type="match status" value="1"/>
</dbReference>
<feature type="transmembrane region" description="Helical" evidence="10">
    <location>
        <begin position="227"/>
        <end position="249"/>
    </location>
</feature>
<dbReference type="PRINTS" id="PR00237">
    <property type="entry name" value="GPCRRHODOPSN"/>
</dbReference>
<dbReference type="EMBL" id="CAIIXF020000008">
    <property type="protein sequence ID" value="CAH1792906.1"/>
    <property type="molecule type" value="Genomic_DNA"/>
</dbReference>
<evidence type="ECO:0000256" key="3">
    <source>
        <dbReference type="ARBA" id="ARBA00022692"/>
    </source>
</evidence>
<keyword evidence="5 9" id="KW-0297">G-protein coupled receptor</keyword>
<keyword evidence="13" id="KW-1185">Reference proteome</keyword>
<dbReference type="GO" id="GO:0004930">
    <property type="term" value="F:G protein-coupled receptor activity"/>
    <property type="evidence" value="ECO:0007669"/>
    <property type="project" value="UniProtKB-KW"/>
</dbReference>
<feature type="transmembrane region" description="Helical" evidence="10">
    <location>
        <begin position="139"/>
        <end position="160"/>
    </location>
</feature>
<comment type="similarity">
    <text evidence="9">Belongs to the G-protein coupled receptor 1 family.</text>
</comment>
<feature type="transmembrane region" description="Helical" evidence="10">
    <location>
        <begin position="288"/>
        <end position="309"/>
    </location>
</feature>
<evidence type="ECO:0000256" key="1">
    <source>
        <dbReference type="ARBA" id="ARBA00004651"/>
    </source>
</evidence>
<dbReference type="Proteomes" id="UP000749559">
    <property type="component" value="Unassembled WGS sequence"/>
</dbReference>
<feature type="transmembrane region" description="Helical" evidence="10">
    <location>
        <begin position="100"/>
        <end position="119"/>
    </location>
</feature>
<evidence type="ECO:0000256" key="5">
    <source>
        <dbReference type="ARBA" id="ARBA00023040"/>
    </source>
</evidence>
<dbReference type="PANTHER" id="PTHR22752">
    <property type="entry name" value="G PROTEIN-COUPLED RECEPTOR"/>
    <property type="match status" value="1"/>
</dbReference>
<dbReference type="PROSITE" id="PS50262">
    <property type="entry name" value="G_PROTEIN_RECEP_F1_2"/>
    <property type="match status" value="1"/>
</dbReference>
<evidence type="ECO:0000313" key="13">
    <source>
        <dbReference type="Proteomes" id="UP000749559"/>
    </source>
</evidence>
<organism evidence="12 13">
    <name type="scientific">Owenia fusiformis</name>
    <name type="common">Polychaete worm</name>
    <dbReference type="NCBI Taxonomy" id="6347"/>
    <lineage>
        <taxon>Eukaryota</taxon>
        <taxon>Metazoa</taxon>
        <taxon>Spiralia</taxon>
        <taxon>Lophotrochozoa</taxon>
        <taxon>Annelida</taxon>
        <taxon>Polychaeta</taxon>
        <taxon>Sedentaria</taxon>
        <taxon>Canalipalpata</taxon>
        <taxon>Sabellida</taxon>
        <taxon>Oweniida</taxon>
        <taxon>Oweniidae</taxon>
        <taxon>Owenia</taxon>
    </lineage>
</organism>
<accession>A0A8S4PIL7</accession>
<keyword evidence="2" id="KW-1003">Cell membrane</keyword>
<feature type="transmembrane region" description="Helical" evidence="10">
    <location>
        <begin position="181"/>
        <end position="199"/>
    </location>
</feature>
<evidence type="ECO:0000256" key="8">
    <source>
        <dbReference type="ARBA" id="ARBA00023224"/>
    </source>
</evidence>
<dbReference type="Pfam" id="PF00001">
    <property type="entry name" value="7tm_1"/>
    <property type="match status" value="1"/>
</dbReference>
<dbReference type="CDD" id="cd00637">
    <property type="entry name" value="7tm_classA_rhodopsin-like"/>
    <property type="match status" value="1"/>
</dbReference>
<comment type="caution">
    <text evidence="12">The sequence shown here is derived from an EMBL/GenBank/DDBJ whole genome shotgun (WGS) entry which is preliminary data.</text>
</comment>
<name>A0A8S4PIL7_OWEFU</name>
<dbReference type="OrthoDB" id="6287421at2759"/>
<dbReference type="GO" id="GO:0005886">
    <property type="term" value="C:plasma membrane"/>
    <property type="evidence" value="ECO:0007669"/>
    <property type="project" value="UniProtKB-SubCell"/>
</dbReference>
<feature type="domain" description="G-protein coupled receptors family 1 profile" evidence="11">
    <location>
        <begin position="79"/>
        <end position="341"/>
    </location>
</feature>
<keyword evidence="8 9" id="KW-0807">Transducer</keyword>
<evidence type="ECO:0000256" key="10">
    <source>
        <dbReference type="SAM" id="Phobius"/>
    </source>
</evidence>
<evidence type="ECO:0000259" key="11">
    <source>
        <dbReference type="PROSITE" id="PS50262"/>
    </source>
</evidence>
<dbReference type="PROSITE" id="PS00237">
    <property type="entry name" value="G_PROTEIN_RECEP_F1_1"/>
    <property type="match status" value="1"/>
</dbReference>
<dbReference type="InterPro" id="IPR000276">
    <property type="entry name" value="GPCR_Rhodpsn"/>
</dbReference>
<keyword evidence="6 10" id="KW-0472">Membrane</keyword>
<evidence type="ECO:0000313" key="12">
    <source>
        <dbReference type="EMBL" id="CAH1792906.1"/>
    </source>
</evidence>
<feature type="transmembrane region" description="Helical" evidence="10">
    <location>
        <begin position="58"/>
        <end position="88"/>
    </location>
</feature>
<evidence type="ECO:0000256" key="9">
    <source>
        <dbReference type="RuleBase" id="RU000688"/>
    </source>
</evidence>
<dbReference type="Gene3D" id="1.20.1070.10">
    <property type="entry name" value="Rhodopsin 7-helix transmembrane proteins"/>
    <property type="match status" value="1"/>
</dbReference>
<comment type="subcellular location">
    <subcellularLocation>
        <location evidence="1">Cell membrane</location>
        <topology evidence="1">Multi-pass membrane protein</topology>
    </subcellularLocation>
</comment>
<reference evidence="12" key="1">
    <citation type="submission" date="2022-03" db="EMBL/GenBank/DDBJ databases">
        <authorList>
            <person name="Martin C."/>
        </authorList>
    </citation>
    <scope>NUCLEOTIDE SEQUENCE</scope>
</reference>
<dbReference type="InterPro" id="IPR017452">
    <property type="entry name" value="GPCR_Rhodpsn_7TM"/>
</dbReference>
<evidence type="ECO:0000256" key="7">
    <source>
        <dbReference type="ARBA" id="ARBA00023170"/>
    </source>
</evidence>
<evidence type="ECO:0000256" key="2">
    <source>
        <dbReference type="ARBA" id="ARBA00022475"/>
    </source>
</evidence>
<evidence type="ECO:0000256" key="4">
    <source>
        <dbReference type="ARBA" id="ARBA00022989"/>
    </source>
</evidence>
<keyword evidence="7 9" id="KW-0675">Receptor</keyword>
<protein>
    <recommendedName>
        <fullName evidence="11">G-protein coupled receptors family 1 profile domain-containing protein</fullName>
    </recommendedName>
</protein>
<dbReference type="SMART" id="SM01381">
    <property type="entry name" value="7TM_GPCR_Srsx"/>
    <property type="match status" value="1"/>
</dbReference>
<keyword evidence="3 9" id="KW-0812">Transmembrane</keyword>
<proteinExistence type="inferred from homology"/>
<dbReference type="AlphaFoldDB" id="A0A8S4PIL7"/>
<sequence length="706" mass="79767">MVETMRDVETEIMHEDDDLAASTVSWTLWTDKDDIPRGCGGIADVVITNHTIPENEEIAAYMIASSCILLIFGSIAAIGNSVVIIVVVRRRSVLHTFTHALVVNLAVSHLLASLTVVPMDAATGFNGGHWFAGLVSCKILRYLNMVFTSATVLTLSAIAIDRYYSVVYPLERKITLFRGRLIVLYIWLHSTIVCVPYLLTYTLACLVPQSVVCYQHWTNQVQGQMYFTFYSLITIFGPLLVTCLAYCFVWRAFRLSHRRVNVVNALRRPKVAQYLPYSTKTETRLLKMLLVMVFCYILFWGPFVGVLFHVQFTSYWTTSDILVLTAVWITRLQSVLDPFIYGYLNKQFRQSLYELLRVCPCQCTYNLNVDFTVTTVYGNSAFPKVDTTSSDFRYTVSKSARDVSRELQSEFCKEVPSIVVTEERKTTICDNYHMVASQSDVSIPPSIPGSPCSVTKIDPIFICDGNRQTTINDNVVTSFYTPPRTDVITMLGDSLRVKHLLPPIPINNPVAAISPDPGFSDREDTASPVPLSEDLDENVPFPKFAHTLGLPRPFLPPIDAEMTDTKNKKKYKFRKKKKHKYGLKKRAQDKRACTTQNVDVKVCEPIGKDNVKYDLDHGHIEKEKATAWISVRHEEDMHAPAGNTKDNSADSKELQSSHNIRFKLDLAQDDSAGILRDEIRKEPGKEHTSDAVYHCHTKLPVSVTRL</sequence>
<gene>
    <name evidence="12" type="ORF">OFUS_LOCUS17821</name>
</gene>
<evidence type="ECO:0000256" key="6">
    <source>
        <dbReference type="ARBA" id="ARBA00023136"/>
    </source>
</evidence>